<gene>
    <name evidence="3" type="ORF">LV92_02996</name>
</gene>
<accession>A0A327R8L8</accession>
<name>A0A327R8L8_9FLAO</name>
<dbReference type="OrthoDB" id="9803333at2"/>
<sequence length="270" mass="29408">MNLNRFKNKVAIVTGGSSGLGHAIVEEFCKEGGKVLFTGISERGIRVEKNFRKEGYDVTFLQGDMGLEEVCEETVSRTIETYGKIDCLVNNAFSFTAEGIDATKEDWMRSLNTGPVAFARMVQFTVPHMKANGGGAVVNISSISAYIAQIDRWTYNAAKGAVHQLTKCQALDLAPFNIRVNEIAPGWTWSNETDKAADLDGGGREKWGPIWGKYQMLNRMAQPFEIARPTLFMLSDDASFITGTTLDVDGGYLALGPEGLGETTVNAGSK</sequence>
<dbReference type="PROSITE" id="PS00061">
    <property type="entry name" value="ADH_SHORT"/>
    <property type="match status" value="1"/>
</dbReference>
<dbReference type="InterPro" id="IPR002347">
    <property type="entry name" value="SDR_fam"/>
</dbReference>
<proteinExistence type="inferred from homology"/>
<dbReference type="Proteomes" id="UP000249696">
    <property type="component" value="Unassembled WGS sequence"/>
</dbReference>
<evidence type="ECO:0000256" key="2">
    <source>
        <dbReference type="ARBA" id="ARBA00023002"/>
    </source>
</evidence>
<dbReference type="CDD" id="cd05233">
    <property type="entry name" value="SDR_c"/>
    <property type="match status" value="1"/>
</dbReference>
<dbReference type="PRINTS" id="PR00080">
    <property type="entry name" value="SDRFAMILY"/>
</dbReference>
<organism evidence="3 4">
    <name type="scientific">Arenibacter echinorum</name>
    <dbReference type="NCBI Taxonomy" id="440515"/>
    <lineage>
        <taxon>Bacteria</taxon>
        <taxon>Pseudomonadati</taxon>
        <taxon>Bacteroidota</taxon>
        <taxon>Flavobacteriia</taxon>
        <taxon>Flavobacteriales</taxon>
        <taxon>Flavobacteriaceae</taxon>
        <taxon>Arenibacter</taxon>
    </lineage>
</organism>
<evidence type="ECO:0000313" key="4">
    <source>
        <dbReference type="Proteomes" id="UP000249696"/>
    </source>
</evidence>
<dbReference type="PANTHER" id="PTHR24321:SF8">
    <property type="entry name" value="ESTRADIOL 17-BETA-DEHYDROGENASE 8-RELATED"/>
    <property type="match status" value="1"/>
</dbReference>
<dbReference type="InterPro" id="IPR020904">
    <property type="entry name" value="Sc_DH/Rdtase_CS"/>
</dbReference>
<dbReference type="PRINTS" id="PR00081">
    <property type="entry name" value="GDHRDH"/>
</dbReference>
<keyword evidence="4" id="KW-1185">Reference proteome</keyword>
<comment type="caution">
    <text evidence="3">The sequence shown here is derived from an EMBL/GenBank/DDBJ whole genome shotgun (WGS) entry which is preliminary data.</text>
</comment>
<evidence type="ECO:0000313" key="3">
    <source>
        <dbReference type="EMBL" id="RAJ10247.1"/>
    </source>
</evidence>
<dbReference type="FunFam" id="3.40.50.720:FF:000084">
    <property type="entry name" value="Short-chain dehydrogenase reductase"/>
    <property type="match status" value="1"/>
</dbReference>
<dbReference type="GO" id="GO:0016491">
    <property type="term" value="F:oxidoreductase activity"/>
    <property type="evidence" value="ECO:0007669"/>
    <property type="project" value="UniProtKB-KW"/>
</dbReference>
<dbReference type="Gene3D" id="3.40.50.720">
    <property type="entry name" value="NAD(P)-binding Rossmann-like Domain"/>
    <property type="match status" value="1"/>
</dbReference>
<dbReference type="EMBL" id="QLLN01000005">
    <property type="protein sequence ID" value="RAJ10247.1"/>
    <property type="molecule type" value="Genomic_DNA"/>
</dbReference>
<protein>
    <submittedName>
        <fullName evidence="3">NAD(P)-dependent dehydrogenase (Short-subunit alcohol dehydrogenase family)</fullName>
    </submittedName>
</protein>
<comment type="similarity">
    <text evidence="1">Belongs to the short-chain dehydrogenases/reductases (SDR) family.</text>
</comment>
<dbReference type="SUPFAM" id="SSF51735">
    <property type="entry name" value="NAD(P)-binding Rossmann-fold domains"/>
    <property type="match status" value="1"/>
</dbReference>
<dbReference type="RefSeq" id="WP_111624401.1">
    <property type="nucleotide sequence ID" value="NZ_QLLN01000005.1"/>
</dbReference>
<dbReference type="InterPro" id="IPR036291">
    <property type="entry name" value="NAD(P)-bd_dom_sf"/>
</dbReference>
<reference evidence="3 4" key="1">
    <citation type="submission" date="2018-06" db="EMBL/GenBank/DDBJ databases">
        <title>Genomic Encyclopedia of Archaeal and Bacterial Type Strains, Phase II (KMG-II): from individual species to whole genera.</title>
        <authorList>
            <person name="Goeker M."/>
        </authorList>
    </citation>
    <scope>NUCLEOTIDE SEQUENCE [LARGE SCALE GENOMIC DNA]</scope>
    <source>
        <strain evidence="3 4">DSM 23522</strain>
    </source>
</reference>
<dbReference type="AlphaFoldDB" id="A0A327R8L8"/>
<dbReference type="PANTHER" id="PTHR24321">
    <property type="entry name" value="DEHYDROGENASES, SHORT CHAIN"/>
    <property type="match status" value="1"/>
</dbReference>
<dbReference type="Pfam" id="PF13561">
    <property type="entry name" value="adh_short_C2"/>
    <property type="match status" value="1"/>
</dbReference>
<evidence type="ECO:0000256" key="1">
    <source>
        <dbReference type="ARBA" id="ARBA00006484"/>
    </source>
</evidence>
<keyword evidence="2" id="KW-0560">Oxidoreductase</keyword>